<evidence type="ECO:0000313" key="2">
    <source>
        <dbReference type="Proteomes" id="UP000556843"/>
    </source>
</evidence>
<name>A0ACC7XUZ9_9ACTN</name>
<accession>A0ACC7XUZ9</accession>
<protein>
    <submittedName>
        <fullName evidence="1">Uncharacterized protein</fullName>
    </submittedName>
</protein>
<evidence type="ECO:0000313" key="1">
    <source>
        <dbReference type="EMBL" id="NUV73384.1"/>
    </source>
</evidence>
<keyword evidence="2" id="KW-1185">Reference proteome</keyword>
<comment type="caution">
    <text evidence="1">The sequence shown here is derived from an EMBL/GenBank/DDBJ whole genome shotgun (WGS) entry which is preliminary data.</text>
</comment>
<organism evidence="1 2">
    <name type="scientific">Streptomyces fungicidicus</name>
    <dbReference type="NCBI Taxonomy" id="68203"/>
    <lineage>
        <taxon>Bacteria</taxon>
        <taxon>Bacillati</taxon>
        <taxon>Actinomycetota</taxon>
        <taxon>Actinomycetes</taxon>
        <taxon>Kitasatosporales</taxon>
        <taxon>Streptomycetaceae</taxon>
        <taxon>Streptomyces</taxon>
    </lineage>
</organism>
<proteinExistence type="predicted"/>
<reference evidence="1" key="1">
    <citation type="submission" date="2020-03" db="EMBL/GenBank/DDBJ databases">
        <title>Complete genome sequence of sixteen Streptomyces strains facilitates identification of candidate genes involved in plant growth-promotion in grain legumes and cereals.</title>
        <authorList>
            <person name="Gopalakrishnan S."/>
            <person name="Thakur V."/>
            <person name="Saxena R."/>
            <person name="Vadlamudi S."/>
            <person name="Purohit S."/>
            <person name="Kumar V."/>
            <person name="Rathore A."/>
            <person name="Chitikineni A."/>
            <person name="Varshney R.K."/>
        </authorList>
    </citation>
    <scope>NUCLEOTIDE SEQUENCE</scope>
    <source>
        <strain evidence="1">CAI-93</strain>
    </source>
</reference>
<gene>
    <name evidence="1" type="ORF">G6W56_04165</name>
</gene>
<dbReference type="EMBL" id="JAANNW010000003">
    <property type="protein sequence ID" value="NUV73384.1"/>
    <property type="molecule type" value="Genomic_DNA"/>
</dbReference>
<sequence>MSVGRGLRTVRSALFALVCVLLAALAHVMMSGSAVPWWALGAGAAAGAATAWCLAGRERGLLLVSSVVAATQLALHEWFTYAQRLLPPAATATGHPVHAEGGAAAHEHLHHLGHPGLDVPATGAGPVPEGFSSAGMMTAHILAALLSGLWLAHGERAVFRILRALAGRLTAPARLLHERPETPVRACVPACRERVPHCPRLRLLTHAITSRGPPGTAAVF</sequence>
<dbReference type="Proteomes" id="UP000556843">
    <property type="component" value="Unassembled WGS sequence"/>
</dbReference>